<dbReference type="EMBL" id="KZ303526">
    <property type="protein sequence ID" value="PIA13828.1"/>
    <property type="molecule type" value="Genomic_DNA"/>
</dbReference>
<keyword evidence="2" id="KW-0472">Membrane</keyword>
<dbReference type="Gene3D" id="2.40.10.10">
    <property type="entry name" value="Trypsin-like serine proteases"/>
    <property type="match status" value="1"/>
</dbReference>
<dbReference type="Proteomes" id="UP000242474">
    <property type="component" value="Unassembled WGS sequence"/>
</dbReference>
<feature type="region of interest" description="Disordered" evidence="1">
    <location>
        <begin position="267"/>
        <end position="315"/>
    </location>
</feature>
<keyword evidence="4" id="KW-1185">Reference proteome</keyword>
<name>A0A2G5B494_COERN</name>
<dbReference type="AlphaFoldDB" id="A0A2G5B494"/>
<dbReference type="InterPro" id="IPR043504">
    <property type="entry name" value="Peptidase_S1_PA_chymotrypsin"/>
</dbReference>
<evidence type="ECO:0000256" key="2">
    <source>
        <dbReference type="SAM" id="Phobius"/>
    </source>
</evidence>
<keyword evidence="2" id="KW-0812">Transmembrane</keyword>
<dbReference type="InterPro" id="IPR009003">
    <property type="entry name" value="Peptidase_S1_PA"/>
</dbReference>
<sequence>MAFLSSQVALITADCFDFIGKNVDRSSNYQVYTSRAFTKTTEGFDLRDIIVHPDYNPVTKANNVAVASYNLKRKLSWEMDTAIDLDTWQARVYAQRHIKNMTGLIWDYPEYTTEDTVTQDDTCSDLSPIYKANTDKFTCTPILADPLMKNSTSCKIPYPVLYVQMGEDLYQAGIFSHSVVKGGDNLCNNQEVRSYYTLIGDYLAFAEKALDKKFTYHSNDNSSTPQSDPDYSMKDASTGVNDGTLMLSGDFYNPKAVVIGSAVPSEDASMATETNENATNNELASDESNKHGSDETNELGLDASNEQATESDSKSTSKKTIIIAAVCGSIGTLLLVAGILFGIRWYRGHVSKVHDPYQAPSAQDFLEEMFENSNDGRPPPAYKPPSEAHARQGQSPIASNASFLDSRYSGLNFPNDKS</sequence>
<accession>A0A2G5B494</accession>
<feature type="transmembrane region" description="Helical" evidence="2">
    <location>
        <begin position="321"/>
        <end position="343"/>
    </location>
</feature>
<dbReference type="SUPFAM" id="SSF50494">
    <property type="entry name" value="Trypsin-like serine proteases"/>
    <property type="match status" value="1"/>
</dbReference>
<protein>
    <recommendedName>
        <fullName evidence="5">Peptidase S1 domain-containing protein</fullName>
    </recommendedName>
</protein>
<dbReference type="OrthoDB" id="6380398at2759"/>
<feature type="compositionally biased region" description="Polar residues" evidence="1">
    <location>
        <begin position="216"/>
        <end position="229"/>
    </location>
</feature>
<feature type="region of interest" description="Disordered" evidence="1">
    <location>
        <begin position="216"/>
        <end position="236"/>
    </location>
</feature>
<evidence type="ECO:0000256" key="1">
    <source>
        <dbReference type="SAM" id="MobiDB-lite"/>
    </source>
</evidence>
<gene>
    <name evidence="3" type="ORF">COEREDRAFT_83197</name>
</gene>
<organism evidence="3 4">
    <name type="scientific">Coemansia reversa (strain ATCC 12441 / NRRL 1564)</name>
    <dbReference type="NCBI Taxonomy" id="763665"/>
    <lineage>
        <taxon>Eukaryota</taxon>
        <taxon>Fungi</taxon>
        <taxon>Fungi incertae sedis</taxon>
        <taxon>Zoopagomycota</taxon>
        <taxon>Kickxellomycotina</taxon>
        <taxon>Kickxellomycetes</taxon>
        <taxon>Kickxellales</taxon>
        <taxon>Kickxellaceae</taxon>
        <taxon>Coemansia</taxon>
    </lineage>
</organism>
<evidence type="ECO:0000313" key="4">
    <source>
        <dbReference type="Proteomes" id="UP000242474"/>
    </source>
</evidence>
<evidence type="ECO:0000313" key="3">
    <source>
        <dbReference type="EMBL" id="PIA13828.1"/>
    </source>
</evidence>
<reference evidence="3 4" key="1">
    <citation type="journal article" date="2015" name="Genome Biol. Evol.">
        <title>Phylogenomic analyses indicate that early fungi evolved digesting cell walls of algal ancestors of land plants.</title>
        <authorList>
            <person name="Chang Y."/>
            <person name="Wang S."/>
            <person name="Sekimoto S."/>
            <person name="Aerts A.L."/>
            <person name="Choi C."/>
            <person name="Clum A."/>
            <person name="LaButti K.M."/>
            <person name="Lindquist E.A."/>
            <person name="Yee Ngan C."/>
            <person name="Ohm R.A."/>
            <person name="Salamov A.A."/>
            <person name="Grigoriev I.V."/>
            <person name="Spatafora J.W."/>
            <person name="Berbee M.L."/>
        </authorList>
    </citation>
    <scope>NUCLEOTIDE SEQUENCE [LARGE SCALE GENOMIC DNA]</scope>
    <source>
        <strain evidence="3 4">NRRL 1564</strain>
    </source>
</reference>
<feature type="compositionally biased region" description="Low complexity" evidence="1">
    <location>
        <begin position="271"/>
        <end position="283"/>
    </location>
</feature>
<feature type="compositionally biased region" description="Polar residues" evidence="1">
    <location>
        <begin position="392"/>
        <end position="403"/>
    </location>
</feature>
<proteinExistence type="predicted"/>
<feature type="region of interest" description="Disordered" evidence="1">
    <location>
        <begin position="370"/>
        <end position="418"/>
    </location>
</feature>
<evidence type="ECO:0008006" key="5">
    <source>
        <dbReference type="Google" id="ProtNLM"/>
    </source>
</evidence>
<keyword evidence="2" id="KW-1133">Transmembrane helix</keyword>